<comment type="function">
    <text evidence="1">Could be involved in insertion of integral membrane proteins into the membrane.</text>
</comment>
<dbReference type="Proteomes" id="UP000177725">
    <property type="component" value="Unassembled WGS sequence"/>
</dbReference>
<comment type="similarity">
    <text evidence="1">Belongs to the UPF0161 family.</text>
</comment>
<organism evidence="2 3">
    <name type="scientific">Candidatus Portnoybacteria bacterium RBG_13_41_18</name>
    <dbReference type="NCBI Taxonomy" id="1801991"/>
    <lineage>
        <taxon>Bacteria</taxon>
        <taxon>Candidatus Portnoyibacteriota</taxon>
    </lineage>
</organism>
<dbReference type="PANTHER" id="PTHR33383:SF1">
    <property type="entry name" value="MEMBRANE PROTEIN INSERTION EFFICIENCY FACTOR-RELATED"/>
    <property type="match status" value="1"/>
</dbReference>
<protein>
    <recommendedName>
        <fullName evidence="1">Putative membrane protein insertion efficiency factor</fullName>
    </recommendedName>
</protein>
<dbReference type="InterPro" id="IPR002696">
    <property type="entry name" value="Membr_insert_effic_factor_YidD"/>
</dbReference>
<keyword evidence="1" id="KW-1003">Cell membrane</keyword>
<dbReference type="SMART" id="SM01234">
    <property type="entry name" value="Haemolytic"/>
    <property type="match status" value="1"/>
</dbReference>
<gene>
    <name evidence="2" type="ORF">A2174_02115</name>
</gene>
<sequence length="71" mass="8206">MVSLIWLYQKFLSPDQGIFRTSVRVCRFYPSCSQYAHEAIEKRGIIKGVWLGAKRISRCHPFNAGGYDPVR</sequence>
<dbReference type="GO" id="GO:0005886">
    <property type="term" value="C:plasma membrane"/>
    <property type="evidence" value="ECO:0007669"/>
    <property type="project" value="UniProtKB-SubCell"/>
</dbReference>
<reference evidence="2 3" key="1">
    <citation type="journal article" date="2016" name="Nat. Commun.">
        <title>Thousands of microbial genomes shed light on interconnected biogeochemical processes in an aquifer system.</title>
        <authorList>
            <person name="Anantharaman K."/>
            <person name="Brown C.T."/>
            <person name="Hug L.A."/>
            <person name="Sharon I."/>
            <person name="Castelle C.J."/>
            <person name="Probst A.J."/>
            <person name="Thomas B.C."/>
            <person name="Singh A."/>
            <person name="Wilkins M.J."/>
            <person name="Karaoz U."/>
            <person name="Brodie E.L."/>
            <person name="Williams K.H."/>
            <person name="Hubbard S.S."/>
            <person name="Banfield J.F."/>
        </authorList>
    </citation>
    <scope>NUCLEOTIDE SEQUENCE [LARGE SCALE GENOMIC DNA]</scope>
</reference>
<name>A0A1G2F734_9BACT</name>
<comment type="subcellular location">
    <subcellularLocation>
        <location evidence="1">Cell membrane</location>
        <topology evidence="1">Peripheral membrane protein</topology>
        <orientation evidence="1">Cytoplasmic side</orientation>
    </subcellularLocation>
</comment>
<dbReference type="AlphaFoldDB" id="A0A1G2F734"/>
<evidence type="ECO:0000256" key="1">
    <source>
        <dbReference type="HAMAP-Rule" id="MF_00386"/>
    </source>
</evidence>
<dbReference type="Pfam" id="PF01809">
    <property type="entry name" value="YidD"/>
    <property type="match status" value="1"/>
</dbReference>
<evidence type="ECO:0000313" key="2">
    <source>
        <dbReference type="EMBL" id="OGZ33793.1"/>
    </source>
</evidence>
<accession>A0A1G2F734</accession>
<proteinExistence type="inferred from homology"/>
<keyword evidence="1" id="KW-0472">Membrane</keyword>
<dbReference type="EMBL" id="MHMV01000039">
    <property type="protein sequence ID" value="OGZ33793.1"/>
    <property type="molecule type" value="Genomic_DNA"/>
</dbReference>
<dbReference type="PANTHER" id="PTHR33383">
    <property type="entry name" value="MEMBRANE PROTEIN INSERTION EFFICIENCY FACTOR-RELATED"/>
    <property type="match status" value="1"/>
</dbReference>
<evidence type="ECO:0000313" key="3">
    <source>
        <dbReference type="Proteomes" id="UP000177725"/>
    </source>
</evidence>
<dbReference type="HAMAP" id="MF_00386">
    <property type="entry name" value="UPF0161_YidD"/>
    <property type="match status" value="1"/>
</dbReference>
<dbReference type="NCBIfam" id="TIGR00278">
    <property type="entry name" value="membrane protein insertion efficiency factor YidD"/>
    <property type="match status" value="1"/>
</dbReference>
<comment type="caution">
    <text evidence="2">The sequence shown here is derived from an EMBL/GenBank/DDBJ whole genome shotgun (WGS) entry which is preliminary data.</text>
</comment>